<dbReference type="OrthoDB" id="10658392at2759"/>
<name>A0A4C1SQV4_EUMVA</name>
<comment type="caution">
    <text evidence="1">The sequence shown here is derived from an EMBL/GenBank/DDBJ whole genome shotgun (WGS) entry which is preliminary data.</text>
</comment>
<dbReference type="EMBL" id="BGZK01000010">
    <property type="protein sequence ID" value="GBP03441.1"/>
    <property type="molecule type" value="Genomic_DNA"/>
</dbReference>
<evidence type="ECO:0000313" key="2">
    <source>
        <dbReference type="Proteomes" id="UP000299102"/>
    </source>
</evidence>
<organism evidence="1 2">
    <name type="scientific">Eumeta variegata</name>
    <name type="common">Bagworm moth</name>
    <name type="synonym">Eumeta japonica</name>
    <dbReference type="NCBI Taxonomy" id="151549"/>
    <lineage>
        <taxon>Eukaryota</taxon>
        <taxon>Metazoa</taxon>
        <taxon>Ecdysozoa</taxon>
        <taxon>Arthropoda</taxon>
        <taxon>Hexapoda</taxon>
        <taxon>Insecta</taxon>
        <taxon>Pterygota</taxon>
        <taxon>Neoptera</taxon>
        <taxon>Endopterygota</taxon>
        <taxon>Lepidoptera</taxon>
        <taxon>Glossata</taxon>
        <taxon>Ditrysia</taxon>
        <taxon>Tineoidea</taxon>
        <taxon>Psychidae</taxon>
        <taxon>Oiketicinae</taxon>
        <taxon>Eumeta</taxon>
    </lineage>
</organism>
<evidence type="ECO:0000313" key="1">
    <source>
        <dbReference type="EMBL" id="GBP03441.1"/>
    </source>
</evidence>
<reference evidence="1 2" key="1">
    <citation type="journal article" date="2019" name="Commun. Biol.">
        <title>The bagworm genome reveals a unique fibroin gene that provides high tensile strength.</title>
        <authorList>
            <person name="Kono N."/>
            <person name="Nakamura H."/>
            <person name="Ohtoshi R."/>
            <person name="Tomita M."/>
            <person name="Numata K."/>
            <person name="Arakawa K."/>
        </authorList>
    </citation>
    <scope>NUCLEOTIDE SEQUENCE [LARGE SCALE GENOMIC DNA]</scope>
</reference>
<accession>A0A4C1SQV4</accession>
<keyword evidence="2" id="KW-1185">Reference proteome</keyword>
<sequence>MMEGKWTTQTFVHWTKGKCWNYYCKSVFCESVVHVVYVKPDYFRIVAKSTVALRISDLLIQVRELYNGNDVRRVKADEPEGQADVHGDGPPDAVLERTHLQFGSLDHRQLATRGRPKKTRESGDKNVFTRCATRRSAVTCAWTFGNYAEAKKPRKTGCLKLSGLIDARSRCHGNPGEIAPFIPTLAVPPASLGHTKTGAAIWRLSSTVSSQRPYPREGRQCLCLMIGCLKNYSVHLTNFESAPNKQIKPDVWRLSATHPFAGKCRALTKLTSARQQLERAHVVLIFEFVSKAAFKRHAYTRAEPGSARGSTRHALCKQLRSARLGKMAQSARDEGRPILFDNVLTTATSRISTDGLAGVGTCYPASFKRAGLRSYLAEPHLHGRLGSRRIGLARVV</sequence>
<dbReference type="Proteomes" id="UP000299102">
    <property type="component" value="Unassembled WGS sequence"/>
</dbReference>
<protein>
    <submittedName>
        <fullName evidence="1">Uncharacterized protein</fullName>
    </submittedName>
</protein>
<gene>
    <name evidence="1" type="ORF">EVAR_101804_1</name>
</gene>
<dbReference type="AlphaFoldDB" id="A0A4C1SQV4"/>
<proteinExistence type="predicted"/>